<gene>
    <name evidence="1" type="ORF">SAMN04487959_12034</name>
</gene>
<dbReference type="EMBL" id="FOPY01000020">
    <property type="protein sequence ID" value="SFI13384.1"/>
    <property type="molecule type" value="Genomic_DNA"/>
</dbReference>
<accession>A0A1I3FQD7</accession>
<dbReference type="STRING" id="442341.SAMN04487959_12034"/>
<dbReference type="RefSeq" id="WP_092849909.1">
    <property type="nucleotide sequence ID" value="NZ_FOPY01000020.1"/>
</dbReference>
<dbReference type="Proteomes" id="UP000199040">
    <property type="component" value="Unassembled WGS sequence"/>
</dbReference>
<reference evidence="1 2" key="1">
    <citation type="submission" date="2016-10" db="EMBL/GenBank/DDBJ databases">
        <authorList>
            <person name="de Groot N.N."/>
        </authorList>
    </citation>
    <scope>NUCLEOTIDE SEQUENCE [LARGE SCALE GENOMIC DNA]</scope>
    <source>
        <strain evidence="1 2">CGMCC 1.6848</strain>
    </source>
</reference>
<protein>
    <submittedName>
        <fullName evidence="1">Uncharacterized protein</fullName>
    </submittedName>
</protein>
<name>A0A1I3FQD7_9GAMM</name>
<proteinExistence type="predicted"/>
<evidence type="ECO:0000313" key="1">
    <source>
        <dbReference type="EMBL" id="SFI13384.1"/>
    </source>
</evidence>
<dbReference type="AlphaFoldDB" id="A0A1I3FQD7"/>
<keyword evidence="2" id="KW-1185">Reference proteome</keyword>
<organism evidence="1 2">
    <name type="scientific">Modicisalibacter xianhensis</name>
    <dbReference type="NCBI Taxonomy" id="442341"/>
    <lineage>
        <taxon>Bacteria</taxon>
        <taxon>Pseudomonadati</taxon>
        <taxon>Pseudomonadota</taxon>
        <taxon>Gammaproteobacteria</taxon>
        <taxon>Oceanospirillales</taxon>
        <taxon>Halomonadaceae</taxon>
        <taxon>Modicisalibacter</taxon>
    </lineage>
</organism>
<sequence>MMAMRGSTLIGVAILVWVAWIVLATDSEARIERTCQPVLWVGNVATSLTQLTFNEQQESVHEAFNSADYACRFTVWRLLHEDAWIESQQGDESGVLSGEREQ</sequence>
<evidence type="ECO:0000313" key="2">
    <source>
        <dbReference type="Proteomes" id="UP000199040"/>
    </source>
</evidence>